<evidence type="ECO:0000259" key="1">
    <source>
        <dbReference type="Pfam" id="PF16793"/>
    </source>
</evidence>
<sequence length="281" mass="32646">MNPGLSRFASQLQQSSSQAHRFIKKLRYKETDHLRFILVHDAERNKNNSDTSTDSKYAMTLYKPLRLIEKSVAQIRLNNDKRQSIHVLSQNAKGYAIFMGINQGGLKNSEINDIRAQFIDVDFNKISERFPTQALARQRLKAIQSDPAEQIQAFSITKHASGQFQLLVQRTESRIRKLKKAFIAKHWPLIKDTMIVETYSGFHIYWVIRNGAVSKFVPIQNALVNKFHSDPMITNLARVMRMPGFYHMKNPNRPFLVRVVHWGRKQSFTQNELIRALQLKP</sequence>
<evidence type="ECO:0000313" key="3">
    <source>
        <dbReference type="Proteomes" id="UP001596044"/>
    </source>
</evidence>
<gene>
    <name evidence="2" type="ORF">ACFPOG_21565</name>
</gene>
<dbReference type="EMBL" id="JBHSMJ010000029">
    <property type="protein sequence ID" value="MFC5450847.1"/>
    <property type="molecule type" value="Genomic_DNA"/>
</dbReference>
<feature type="domain" description="RepB-like DNA primase" evidence="1">
    <location>
        <begin position="192"/>
        <end position="276"/>
    </location>
</feature>
<dbReference type="Proteomes" id="UP001596044">
    <property type="component" value="Unassembled WGS sequence"/>
</dbReference>
<accession>A0ABW0KE56</accession>
<proteinExistence type="predicted"/>
<dbReference type="Pfam" id="PF16793">
    <property type="entry name" value="RepB_primase"/>
    <property type="match status" value="1"/>
</dbReference>
<evidence type="ECO:0000313" key="2">
    <source>
        <dbReference type="EMBL" id="MFC5450847.1"/>
    </source>
</evidence>
<dbReference type="Gene3D" id="3.30.70.1790">
    <property type="entry name" value="RepB DNA-primase, N-terminal domain"/>
    <property type="match status" value="1"/>
</dbReference>
<reference evidence="3" key="1">
    <citation type="journal article" date="2019" name="Int. J. Syst. Evol. Microbiol.">
        <title>The Global Catalogue of Microorganisms (GCM) 10K type strain sequencing project: providing services to taxonomists for standard genome sequencing and annotation.</title>
        <authorList>
            <consortium name="The Broad Institute Genomics Platform"/>
            <consortium name="The Broad Institute Genome Sequencing Center for Infectious Disease"/>
            <person name="Wu L."/>
            <person name="Ma J."/>
        </authorList>
    </citation>
    <scope>NUCLEOTIDE SEQUENCE [LARGE SCALE GENOMIC DNA]</scope>
    <source>
        <strain evidence="3">KACC 11904</strain>
    </source>
</reference>
<organism evidence="2 3">
    <name type="scientific">Paenibacillus aestuarii</name>
    <dbReference type="NCBI Taxonomy" id="516965"/>
    <lineage>
        <taxon>Bacteria</taxon>
        <taxon>Bacillati</taxon>
        <taxon>Bacillota</taxon>
        <taxon>Bacilli</taxon>
        <taxon>Bacillales</taxon>
        <taxon>Paenibacillaceae</taxon>
        <taxon>Paenibacillus</taxon>
    </lineage>
</organism>
<keyword evidence="3" id="KW-1185">Reference proteome</keyword>
<protein>
    <submittedName>
        <fullName evidence="2">DNA-primase RepB domain-containing protein</fullName>
    </submittedName>
</protein>
<name>A0ABW0KE56_9BACL</name>
<comment type="caution">
    <text evidence="2">The sequence shown here is derived from an EMBL/GenBank/DDBJ whole genome shotgun (WGS) entry which is preliminary data.</text>
</comment>
<dbReference type="InterPro" id="IPR039459">
    <property type="entry name" value="RepB-like_DNA_primase_dom"/>
</dbReference>
<dbReference type="RefSeq" id="WP_270878875.1">
    <property type="nucleotide sequence ID" value="NZ_JAQFVF010000022.1"/>
</dbReference>